<dbReference type="EMBL" id="CP144750">
    <property type="protein sequence ID" value="WVZ78748.1"/>
    <property type="molecule type" value="Genomic_DNA"/>
</dbReference>
<feature type="compositionally biased region" description="Basic and acidic residues" evidence="1">
    <location>
        <begin position="81"/>
        <end position="97"/>
    </location>
</feature>
<dbReference type="Proteomes" id="UP001341281">
    <property type="component" value="Chromosome 06"/>
</dbReference>
<name>A0AAQ3WYA4_PASNO</name>
<sequence>MGIPQKEHSMDEEDGGHREGITVHLRAPLLALLLFSFVLHVPSHSHITYTPSQENKNRRQIDQASPSVGEPAVAAYLAVGRRPDPDPAEPGHGRGEVGEEGALVVGVAVDGAARPGVRVQHLVRPQQPLPGAQVPYSLSNRSGVAASRNANPAAPPGHLPRSCSANAGSMPASAPIRYPKKPHDAAPIV</sequence>
<reference evidence="2 3" key="1">
    <citation type="submission" date="2024-02" db="EMBL/GenBank/DDBJ databases">
        <title>High-quality chromosome-scale genome assembly of Pensacola bahiagrass (Paspalum notatum Flugge var. saurae).</title>
        <authorList>
            <person name="Vega J.M."/>
            <person name="Podio M."/>
            <person name="Orjuela J."/>
            <person name="Siena L.A."/>
            <person name="Pessino S.C."/>
            <person name="Combes M.C."/>
            <person name="Mariac C."/>
            <person name="Albertini E."/>
            <person name="Pupilli F."/>
            <person name="Ortiz J.P.A."/>
            <person name="Leblanc O."/>
        </authorList>
    </citation>
    <scope>NUCLEOTIDE SEQUENCE [LARGE SCALE GENOMIC DNA]</scope>
    <source>
        <strain evidence="2">R1</strain>
        <tissue evidence="2">Leaf</tissue>
    </source>
</reference>
<dbReference type="AlphaFoldDB" id="A0AAQ3WYA4"/>
<feature type="region of interest" description="Disordered" evidence="1">
    <location>
        <begin position="125"/>
        <end position="189"/>
    </location>
</feature>
<feature type="region of interest" description="Disordered" evidence="1">
    <location>
        <begin position="80"/>
        <end position="99"/>
    </location>
</feature>
<evidence type="ECO:0000313" key="2">
    <source>
        <dbReference type="EMBL" id="WVZ78748.1"/>
    </source>
</evidence>
<keyword evidence="3" id="KW-1185">Reference proteome</keyword>
<organism evidence="2 3">
    <name type="scientific">Paspalum notatum var. saurae</name>
    <dbReference type="NCBI Taxonomy" id="547442"/>
    <lineage>
        <taxon>Eukaryota</taxon>
        <taxon>Viridiplantae</taxon>
        <taxon>Streptophyta</taxon>
        <taxon>Embryophyta</taxon>
        <taxon>Tracheophyta</taxon>
        <taxon>Spermatophyta</taxon>
        <taxon>Magnoliopsida</taxon>
        <taxon>Liliopsida</taxon>
        <taxon>Poales</taxon>
        <taxon>Poaceae</taxon>
        <taxon>PACMAD clade</taxon>
        <taxon>Panicoideae</taxon>
        <taxon>Andropogonodae</taxon>
        <taxon>Paspaleae</taxon>
        <taxon>Paspalinae</taxon>
        <taxon>Paspalum</taxon>
    </lineage>
</organism>
<gene>
    <name evidence="2" type="ORF">U9M48_026405</name>
</gene>
<accession>A0AAQ3WYA4</accession>
<proteinExistence type="predicted"/>
<evidence type="ECO:0000256" key="1">
    <source>
        <dbReference type="SAM" id="MobiDB-lite"/>
    </source>
</evidence>
<feature type="region of interest" description="Disordered" evidence="1">
    <location>
        <begin position="48"/>
        <end position="68"/>
    </location>
</feature>
<protein>
    <submittedName>
        <fullName evidence="2">Uncharacterized protein</fullName>
    </submittedName>
</protein>
<evidence type="ECO:0000313" key="3">
    <source>
        <dbReference type="Proteomes" id="UP001341281"/>
    </source>
</evidence>